<dbReference type="EMBL" id="AP011470">
    <property type="protein sequence ID" value="BAX25042.1"/>
    <property type="molecule type" value="Genomic_DNA"/>
</dbReference>
<sequence length="91" mass="10228">MEMVIGVWFFYLETTTKSLGNAKSNGPGSQDFKFAMDERRGGHRVNCEVPISMTTDASAPQTRGRESVGKEEEQQQDSPFFPAAILLERRE</sequence>
<evidence type="ECO:0000256" key="1">
    <source>
        <dbReference type="SAM" id="MobiDB-lite"/>
    </source>
</evidence>
<accession>A0A1V1H102</accession>
<gene>
    <name evidence="2" type="primary">OA_BBa0050L12.13</name>
</gene>
<protein>
    <submittedName>
        <fullName evidence="2">Uncharacterized protein</fullName>
    </submittedName>
</protein>
<reference evidence="2" key="1">
    <citation type="submission" date="2009-05" db="EMBL/GenBank/DDBJ databases">
        <title>Oryza sativa Japonica Group genomic DNA, chromosome 6, BAC clone:KMK0024M20, cultivar:Khau Mac Kho.</title>
        <authorList>
            <person name="Matsumoto T."/>
            <person name="Wu J."/>
            <person name="Kanamori H."/>
        </authorList>
    </citation>
    <scope>NUCLEOTIDE SEQUENCE</scope>
    <source>
        <strain evidence="2">IRGC 105143</strain>
    </source>
</reference>
<evidence type="ECO:0000313" key="2">
    <source>
        <dbReference type="EMBL" id="BAX25042.1"/>
    </source>
</evidence>
<feature type="compositionally biased region" description="Polar residues" evidence="1">
    <location>
        <begin position="52"/>
        <end position="61"/>
    </location>
</feature>
<proteinExistence type="predicted"/>
<feature type="region of interest" description="Disordered" evidence="1">
    <location>
        <begin position="51"/>
        <end position="83"/>
    </location>
</feature>
<dbReference type="AlphaFoldDB" id="A0A1V1H102"/>
<organism evidence="2">
    <name type="scientific">Oryza alta</name>
    <dbReference type="NCBI Taxonomy" id="52545"/>
    <lineage>
        <taxon>Eukaryota</taxon>
        <taxon>Viridiplantae</taxon>
        <taxon>Streptophyta</taxon>
        <taxon>Embryophyta</taxon>
        <taxon>Tracheophyta</taxon>
        <taxon>Spermatophyta</taxon>
        <taxon>Magnoliopsida</taxon>
        <taxon>Liliopsida</taxon>
        <taxon>Poales</taxon>
        <taxon>Poaceae</taxon>
        <taxon>BOP clade</taxon>
        <taxon>Oryzoideae</taxon>
        <taxon>Oryzeae</taxon>
        <taxon>Oryzinae</taxon>
        <taxon>Oryza</taxon>
    </lineage>
</organism>
<name>A0A1V1H102_9ORYZ</name>
<feature type="compositionally biased region" description="Basic and acidic residues" evidence="1">
    <location>
        <begin position="63"/>
        <end position="73"/>
    </location>
</feature>